<reference evidence="2" key="1">
    <citation type="submission" date="2016-05" db="EMBL/GenBank/DDBJ databases">
        <authorList>
            <person name="Liu B."/>
            <person name="Wang J."/>
            <person name="Zhu Y."/>
            <person name="Liu G."/>
            <person name="Chen Q."/>
            <person name="Chen Z."/>
            <person name="Lan J."/>
            <person name="Che J."/>
            <person name="Ge C."/>
            <person name="Shi H."/>
            <person name="Pan Z."/>
            <person name="Liu X."/>
        </authorList>
    </citation>
    <scope>NUCLEOTIDE SEQUENCE [LARGE SCALE GENOMIC DNA]</scope>
    <source>
        <strain evidence="2">FJAT-27215</strain>
    </source>
</reference>
<dbReference type="Pfam" id="PF26333">
    <property type="entry name" value="YopJ_bacilli"/>
    <property type="match status" value="1"/>
</dbReference>
<organism evidence="1 2">
    <name type="scientific">Pseudobacillus wudalianchiensis</name>
    <dbReference type="NCBI Taxonomy" id="1743143"/>
    <lineage>
        <taxon>Bacteria</taxon>
        <taxon>Bacillati</taxon>
        <taxon>Bacillota</taxon>
        <taxon>Bacilli</taxon>
        <taxon>Bacillales</taxon>
        <taxon>Bacillaceae</taxon>
        <taxon>Pseudobacillus</taxon>
    </lineage>
</organism>
<dbReference type="AlphaFoldDB" id="A0A1B9B723"/>
<sequence>MNEKLLICWGSLEEGSQEERLIGQLKQSFQDKKIKQLIKHAKSLYKTDTPEQQPSTYSFSVVHDDIPVDKDSDFQPVKTEGLVIYEGKGNDYKEFLVAVNTMLTLIQSSAEKCIFIIKIAAELKYVNREVGARFIDDLAEEVFLYSKKKK</sequence>
<accession>A0A1B9B723</accession>
<keyword evidence="2" id="KW-1185">Reference proteome</keyword>
<gene>
    <name evidence="1" type="ORF">A8F95_19190</name>
</gene>
<comment type="caution">
    <text evidence="1">The sequence shown here is derived from an EMBL/GenBank/DDBJ whole genome shotgun (WGS) entry which is preliminary data.</text>
</comment>
<protein>
    <submittedName>
        <fullName evidence="1">Uncharacterized protein</fullName>
    </submittedName>
</protein>
<dbReference type="InterPro" id="IPR059077">
    <property type="entry name" value="YopJ"/>
</dbReference>
<dbReference type="RefSeq" id="WP_065409681.1">
    <property type="nucleotide sequence ID" value="NZ_MAYT01000004.1"/>
</dbReference>
<dbReference type="EMBL" id="MAYT01000004">
    <property type="protein sequence ID" value="OCA91859.1"/>
    <property type="molecule type" value="Genomic_DNA"/>
</dbReference>
<name>A0A1B9B723_9BACI</name>
<dbReference type="Proteomes" id="UP000092578">
    <property type="component" value="Unassembled WGS sequence"/>
</dbReference>
<evidence type="ECO:0000313" key="1">
    <source>
        <dbReference type="EMBL" id="OCA91859.1"/>
    </source>
</evidence>
<evidence type="ECO:0000313" key="2">
    <source>
        <dbReference type="Proteomes" id="UP000092578"/>
    </source>
</evidence>
<proteinExistence type="predicted"/>